<feature type="domain" description="ABC transporter" evidence="14">
    <location>
        <begin position="350"/>
        <end position="586"/>
    </location>
</feature>
<feature type="transmembrane region" description="Helical" evidence="13">
    <location>
        <begin position="660"/>
        <end position="682"/>
    </location>
</feature>
<evidence type="ECO:0000256" key="5">
    <source>
        <dbReference type="ARBA" id="ARBA00022737"/>
    </source>
</evidence>
<evidence type="ECO:0000256" key="2">
    <source>
        <dbReference type="ARBA" id="ARBA00007577"/>
    </source>
</evidence>
<feature type="transmembrane region" description="Helical" evidence="13">
    <location>
        <begin position="82"/>
        <end position="103"/>
    </location>
</feature>
<feature type="region of interest" description="Disordered" evidence="12">
    <location>
        <begin position="593"/>
        <end position="636"/>
    </location>
</feature>
<dbReference type="FunFam" id="3.40.50.300:FF:000066">
    <property type="entry name" value="ABC transporter B family member 1"/>
    <property type="match status" value="1"/>
</dbReference>
<dbReference type="CDD" id="cd03249">
    <property type="entry name" value="ABC_MTABC3_MDL1_MDL2"/>
    <property type="match status" value="2"/>
</dbReference>
<dbReference type="SMART" id="SM00382">
    <property type="entry name" value="AAA"/>
    <property type="match status" value="2"/>
</dbReference>
<evidence type="ECO:0000259" key="14">
    <source>
        <dbReference type="PROSITE" id="PS50893"/>
    </source>
</evidence>
<keyword evidence="3" id="KW-0813">Transport</keyword>
<dbReference type="GO" id="GO:0015421">
    <property type="term" value="F:ABC-type oligopeptide transporter activity"/>
    <property type="evidence" value="ECO:0007669"/>
    <property type="project" value="TreeGrafter"/>
</dbReference>
<protein>
    <submittedName>
        <fullName evidence="16">Uncharacterized protein</fullName>
    </submittedName>
</protein>
<keyword evidence="5" id="KW-0677">Repeat</keyword>
<dbReference type="PANTHER" id="PTHR43394:SF1">
    <property type="entry name" value="ATP-BINDING CASSETTE SUB-FAMILY B MEMBER 10, MITOCHONDRIAL"/>
    <property type="match status" value="1"/>
</dbReference>
<dbReference type="AlphaFoldDB" id="A0A6J5U6E8"/>
<proteinExistence type="inferred from homology"/>
<dbReference type="Pfam" id="PF00664">
    <property type="entry name" value="ABC_membrane"/>
    <property type="match status" value="2"/>
</dbReference>
<dbReference type="SUPFAM" id="SSF90123">
    <property type="entry name" value="ABC transporter transmembrane region"/>
    <property type="match status" value="2"/>
</dbReference>
<keyword evidence="6" id="KW-0547">Nucleotide-binding</keyword>
<evidence type="ECO:0000256" key="7">
    <source>
        <dbReference type="ARBA" id="ARBA00022840"/>
    </source>
</evidence>
<dbReference type="PROSITE" id="PS50929">
    <property type="entry name" value="ABC_TM1F"/>
    <property type="match status" value="2"/>
</dbReference>
<feature type="domain" description="ABC transmembrane type-1" evidence="15">
    <location>
        <begin position="661"/>
        <end position="945"/>
    </location>
</feature>
<dbReference type="InterPro" id="IPR036640">
    <property type="entry name" value="ABC1_TM_sf"/>
</dbReference>
<comment type="subunit">
    <text evidence="11">Interacts with 1-naphthylphthalamic acid (NPA).</text>
</comment>
<keyword evidence="9 13" id="KW-0472">Membrane</keyword>
<feature type="transmembrane region" description="Helical" evidence="13">
    <location>
        <begin position="778"/>
        <end position="798"/>
    </location>
</feature>
<evidence type="ECO:0000256" key="9">
    <source>
        <dbReference type="ARBA" id="ARBA00023136"/>
    </source>
</evidence>
<keyword evidence="4 13" id="KW-0812">Transmembrane</keyword>
<feature type="transmembrane region" description="Helical" evidence="13">
    <location>
        <begin position="181"/>
        <end position="199"/>
    </location>
</feature>
<feature type="compositionally biased region" description="Basic and acidic residues" evidence="12">
    <location>
        <begin position="616"/>
        <end position="636"/>
    </location>
</feature>
<reference evidence="16 17" key="1">
    <citation type="submission" date="2020-05" db="EMBL/GenBank/DDBJ databases">
        <authorList>
            <person name="Campoy J."/>
            <person name="Schneeberger K."/>
            <person name="Spophaly S."/>
        </authorList>
    </citation>
    <scope>NUCLEOTIDE SEQUENCE [LARGE SCALE GENOMIC DNA]</scope>
    <source>
        <strain evidence="16">PruArmRojPasFocal</strain>
    </source>
</reference>
<comment type="similarity">
    <text evidence="2">Belongs to the ABC transporter superfamily. ABCB family. Multidrug resistance exporter (TC 3.A.1.201) subfamily.</text>
</comment>
<evidence type="ECO:0000313" key="16">
    <source>
        <dbReference type="EMBL" id="CAB4271709.1"/>
    </source>
</evidence>
<dbReference type="PROSITE" id="PS00211">
    <property type="entry name" value="ABC_TRANSPORTER_1"/>
    <property type="match status" value="2"/>
</dbReference>
<keyword evidence="7" id="KW-0067">ATP-binding</keyword>
<dbReference type="InterPro" id="IPR017871">
    <property type="entry name" value="ABC_transporter-like_CS"/>
</dbReference>
<dbReference type="InterPro" id="IPR039421">
    <property type="entry name" value="Type_1_exporter"/>
</dbReference>
<evidence type="ECO:0000256" key="4">
    <source>
        <dbReference type="ARBA" id="ARBA00022692"/>
    </source>
</evidence>
<dbReference type="EMBL" id="CAEKDK010000002">
    <property type="protein sequence ID" value="CAB4271709.1"/>
    <property type="molecule type" value="Genomic_DNA"/>
</dbReference>
<keyword evidence="10" id="KW-0325">Glycoprotein</keyword>
<dbReference type="GO" id="GO:0090374">
    <property type="term" value="P:oligopeptide export from mitochondrion"/>
    <property type="evidence" value="ECO:0007669"/>
    <property type="project" value="TreeGrafter"/>
</dbReference>
<feature type="transmembrane region" description="Helical" evidence="13">
    <location>
        <begin position="33"/>
        <end position="55"/>
    </location>
</feature>
<dbReference type="Proteomes" id="UP000507222">
    <property type="component" value="Unassembled WGS sequence"/>
</dbReference>
<feature type="transmembrane region" description="Helical" evidence="13">
    <location>
        <begin position="702"/>
        <end position="725"/>
    </location>
</feature>
<dbReference type="GO" id="GO:0005886">
    <property type="term" value="C:plasma membrane"/>
    <property type="evidence" value="ECO:0007669"/>
    <property type="project" value="UniProtKB-SubCell"/>
</dbReference>
<comment type="subcellular location">
    <subcellularLocation>
        <location evidence="1">Cell membrane</location>
        <topology evidence="1">Multi-pass membrane protein</topology>
    </subcellularLocation>
</comment>
<dbReference type="Gene3D" id="3.40.50.300">
    <property type="entry name" value="P-loop containing nucleotide triphosphate hydrolases"/>
    <property type="match status" value="2"/>
</dbReference>
<dbReference type="GO" id="GO:0005743">
    <property type="term" value="C:mitochondrial inner membrane"/>
    <property type="evidence" value="ECO:0007669"/>
    <property type="project" value="TreeGrafter"/>
</dbReference>
<feature type="transmembrane region" description="Helical" evidence="13">
    <location>
        <begin position="290"/>
        <end position="308"/>
    </location>
</feature>
<dbReference type="CDD" id="cd18577">
    <property type="entry name" value="ABC_6TM_Pgp_ABCB1_D1_like"/>
    <property type="match status" value="1"/>
</dbReference>
<feature type="compositionally biased region" description="Polar residues" evidence="12">
    <location>
        <begin position="598"/>
        <end position="611"/>
    </location>
</feature>
<accession>A0A6J5U6E8</accession>
<feature type="domain" description="ABC transporter" evidence="14">
    <location>
        <begin position="980"/>
        <end position="1224"/>
    </location>
</feature>
<dbReference type="GO" id="GO:0005524">
    <property type="term" value="F:ATP binding"/>
    <property type="evidence" value="ECO:0007669"/>
    <property type="project" value="UniProtKB-KW"/>
</dbReference>
<gene>
    <name evidence="16" type="ORF">CURHAP_LOCUS18128</name>
</gene>
<dbReference type="Gene3D" id="1.20.1560.10">
    <property type="entry name" value="ABC transporter type 1, transmembrane domain"/>
    <property type="match status" value="1"/>
</dbReference>
<dbReference type="PROSITE" id="PS50893">
    <property type="entry name" value="ABC_TRANSPORTER_2"/>
    <property type="match status" value="2"/>
</dbReference>
<evidence type="ECO:0000256" key="11">
    <source>
        <dbReference type="ARBA" id="ARBA00062948"/>
    </source>
</evidence>
<dbReference type="SUPFAM" id="SSF52540">
    <property type="entry name" value="P-loop containing nucleoside triphosphate hydrolases"/>
    <property type="match status" value="2"/>
</dbReference>
<dbReference type="InterPro" id="IPR003593">
    <property type="entry name" value="AAA+_ATPase"/>
</dbReference>
<keyword evidence="8 13" id="KW-1133">Transmembrane helix</keyword>
<feature type="domain" description="ABC transmembrane type-1" evidence="15">
    <location>
        <begin position="35"/>
        <end position="316"/>
    </location>
</feature>
<evidence type="ECO:0000256" key="6">
    <source>
        <dbReference type="ARBA" id="ARBA00022741"/>
    </source>
</evidence>
<dbReference type="CDD" id="cd18578">
    <property type="entry name" value="ABC_6TM_Pgp_ABCB1_D2_like"/>
    <property type="match status" value="1"/>
</dbReference>
<evidence type="ECO:0000256" key="3">
    <source>
        <dbReference type="ARBA" id="ARBA00022448"/>
    </source>
</evidence>
<dbReference type="Pfam" id="PF00005">
    <property type="entry name" value="ABC_tran"/>
    <property type="match status" value="2"/>
</dbReference>
<dbReference type="GO" id="GO:0016887">
    <property type="term" value="F:ATP hydrolysis activity"/>
    <property type="evidence" value="ECO:0007669"/>
    <property type="project" value="InterPro"/>
</dbReference>
<dbReference type="InterPro" id="IPR003439">
    <property type="entry name" value="ABC_transporter-like_ATP-bd"/>
</dbReference>
<feature type="transmembrane region" description="Helical" evidence="13">
    <location>
        <begin position="264"/>
        <end position="284"/>
    </location>
</feature>
<dbReference type="InterPro" id="IPR027417">
    <property type="entry name" value="P-loop_NTPase"/>
</dbReference>
<evidence type="ECO:0000313" key="17">
    <source>
        <dbReference type="Proteomes" id="UP000507222"/>
    </source>
</evidence>
<dbReference type="PANTHER" id="PTHR43394">
    <property type="entry name" value="ATP-DEPENDENT PERMEASE MDL1, MITOCHONDRIAL"/>
    <property type="match status" value="1"/>
</dbReference>
<evidence type="ECO:0000256" key="1">
    <source>
        <dbReference type="ARBA" id="ARBA00004651"/>
    </source>
</evidence>
<evidence type="ECO:0000259" key="15">
    <source>
        <dbReference type="PROSITE" id="PS50929"/>
    </source>
</evidence>
<evidence type="ECO:0000256" key="12">
    <source>
        <dbReference type="SAM" id="MobiDB-lite"/>
    </source>
</evidence>
<organism evidence="16 17">
    <name type="scientific">Prunus armeniaca</name>
    <name type="common">Apricot</name>
    <name type="synonym">Armeniaca vulgaris</name>
    <dbReference type="NCBI Taxonomy" id="36596"/>
    <lineage>
        <taxon>Eukaryota</taxon>
        <taxon>Viridiplantae</taxon>
        <taxon>Streptophyta</taxon>
        <taxon>Embryophyta</taxon>
        <taxon>Tracheophyta</taxon>
        <taxon>Spermatophyta</taxon>
        <taxon>Magnoliopsida</taxon>
        <taxon>eudicotyledons</taxon>
        <taxon>Gunneridae</taxon>
        <taxon>Pentapetalae</taxon>
        <taxon>rosids</taxon>
        <taxon>fabids</taxon>
        <taxon>Rosales</taxon>
        <taxon>Rosaceae</taxon>
        <taxon>Amygdaloideae</taxon>
        <taxon>Amygdaleae</taxon>
        <taxon>Prunus</taxon>
    </lineage>
</organism>
<evidence type="ECO:0000256" key="8">
    <source>
        <dbReference type="ARBA" id="ARBA00022989"/>
    </source>
</evidence>
<name>A0A6J5U6E8_PRUAR</name>
<dbReference type="InterPro" id="IPR011527">
    <property type="entry name" value="ABC1_TM_dom"/>
</dbReference>
<feature type="transmembrane region" description="Helical" evidence="13">
    <location>
        <begin position="156"/>
        <end position="175"/>
    </location>
</feature>
<evidence type="ECO:0000256" key="10">
    <source>
        <dbReference type="ARBA" id="ARBA00023180"/>
    </source>
</evidence>
<sequence>MTEDEKSKEEMTRVETLGFNELLSYADALDWSLMVLGTLGSIVHGMAFPVGYLLLGKALDAFGNNINDTVAMVKSLNQVIPYVWYMAFATFPAGILEIGCWMYSSERQVARLRLAYLRAVLRQEIGAFDTDLTSGKIITGISNHMSIIQDAIGEKLGHFLSCLATFFSGILIAAICCWEVALLTFLVVPLILIIGATYTKKMNAISAARMLYQSEATSMVEQCMHLLEKSLQSSLSQSAWGKQYLLSKGEALIKGVGTGMLQSVSFGSWALIIWVGAVVVTATRASGGDIIAAVMSILFGAISLTYAAPDMQIFNQAKAAGTEVFKVLNREPVISYDSKGKTLNEIYGNIDIHDVHFSYPSRPERAILQGFSLSIPAGQTVAFVGSSGCGKSTIISLVARFYDPSKGEILIDNHNVKDLDLKFLRKNIGAVSQEPSLFGGTIKDNMKVGKMDAEDEEIQKAAVMANAHSFISQLPDDYSTEVGQRGVQLSGGQKQRIAIARAILKNPPILLLDEATSALDSESEKVVQDALDKAMQGRTVILIAHRLSTVINADMIAVVENGQVTETGTHHKLLDSSKFYNNLFAMQNLNPVHESRDTSSSQEPANTQQISPEEIEQAREPREPDSQLKESPKHEEQERRKAAIFFRIWFDLNKRDFGKIALGSFAAAFSGISKPTFGYFIITIGVAYYDNDAKREVEHYSIIFSLIAFLSLFSHTVQHYFFGMVGEKAMTNLRRALYSGVLCNEIAWFEKPENNIGPLTSRIINDTSMVKTIIADRMSVIVQCISSILIATIVSMYVNWRMGLVAWAVMPCHFIGGLIQAKSAKGFSGDAAAAHSELVTLASESATNIRTVASFCHEDHILIKAKISLENPRRKCRRESIKYGIIQGVSLCLWNIAHAVALWYTTVLVDRHQASFKNSIRSYQIFSLTVPSITELWTLIPTVISAISVLTPAFQTLDRKTEIEPAIPEDSNLDRIKGSIEFQNIKFNYPLRPEVTVLNNFSLQIEAGRKVAFVGPSGAGKSSVLALLLRFYDPMEGRILIDRKEIREYNLRWLRRQIGLVQQEPLLFSSSIKANICYGTDGASEAEIVEVSREANIHEFISNLPHGYETVVGEKGCQLSGGQKQRIAIARTLLKRPAILLLDEATSALDAESEKSVVSALAAINLRNNGGMLSKTTQITVAHRLSTIINSDTIIVMDKGKIVEIGSHSALITASEGVYSRLYQLQNLAEE</sequence>
<dbReference type="FunFam" id="3.40.50.300:FF:000205">
    <property type="entry name" value="ABC transporter B family member 4"/>
    <property type="match status" value="1"/>
</dbReference>
<evidence type="ECO:0000256" key="13">
    <source>
        <dbReference type="SAM" id="Phobius"/>
    </source>
</evidence>